<evidence type="ECO:0000259" key="2">
    <source>
        <dbReference type="PROSITE" id="PS50011"/>
    </source>
</evidence>
<reference key="3">
    <citation type="submission" date="2014-02" db="EMBL/GenBank/DDBJ databases">
        <title>A revised Fusarium graminearum genomic reference sequence using whole shotgun re-sequencing.</title>
        <authorList>
            <person name="King R."/>
            <person name="Urban M."/>
            <person name="Hassani-Pak K."/>
            <person name="Hammond-Kosack K."/>
        </authorList>
    </citation>
    <scope>NUCLEOTIDE SEQUENCE</scope>
    <source>
        <strain>PH-1</strain>
    </source>
</reference>
<dbReference type="VEuPathDB" id="FungiDB:FGRAMPH1_01G04315"/>
<keyword evidence="5" id="KW-1185">Reference proteome</keyword>
<reference evidence="3 5" key="4">
    <citation type="journal article" date="2015" name="BMC Genomics">
        <title>The completed genome sequence of the pathogenic ascomycete fungus Fusarium graminearum.</title>
        <authorList>
            <person name="King R."/>
            <person name="Urban M."/>
            <person name="Hammond-Kosack M.C."/>
            <person name="Hassani-Pak K."/>
            <person name="Hammond-Kosack K.E."/>
        </authorList>
    </citation>
    <scope>NUCLEOTIDE SEQUENCE [LARGE SCALE GENOMIC DNA]</scope>
    <source>
        <strain evidence="5">ATCC MYA-4620 / CBS 123657 / FGSC 9075 / NRRL 31084 / PH-1</strain>
        <strain evidence="3">PH-1</strain>
    </source>
</reference>
<feature type="compositionally biased region" description="Basic and acidic residues" evidence="1">
    <location>
        <begin position="535"/>
        <end position="546"/>
    </location>
</feature>
<dbReference type="Proteomes" id="UP000070720">
    <property type="component" value="Chromosome 1"/>
</dbReference>
<proteinExistence type="predicted"/>
<dbReference type="InterPro" id="IPR001245">
    <property type="entry name" value="Ser-Thr/Tyr_kinase_cat_dom"/>
</dbReference>
<dbReference type="PANTHER" id="PTHR24359:SF1">
    <property type="entry name" value="INHIBITOR OF NUCLEAR FACTOR KAPPA-B KINASE EPSILON SUBUNIT HOMOLOG 1-RELATED"/>
    <property type="match status" value="1"/>
</dbReference>
<dbReference type="eggNOG" id="ENOG502SV8B">
    <property type="taxonomic scope" value="Eukaryota"/>
</dbReference>
<evidence type="ECO:0000256" key="1">
    <source>
        <dbReference type="SAM" id="MobiDB-lite"/>
    </source>
</evidence>
<reference evidence="4" key="5">
    <citation type="submission" date="2017-01" db="UniProtKB">
        <authorList>
            <consortium name="EnsemblFungi"/>
        </authorList>
    </citation>
    <scope>IDENTIFICATION</scope>
    <source>
        <strain evidence="4">PH-1 / ATCC MYA-4620 / FGSC 9075 / NRRL 31084</strain>
    </source>
</reference>
<dbReference type="EnsemblFungi" id="CEF73964">
    <property type="protein sequence ID" value="CEF73964"/>
    <property type="gene ID" value="FGRRES_15884"/>
</dbReference>
<reference evidence="4 5" key="1">
    <citation type="journal article" date="2007" name="Science">
        <title>The Fusarium graminearum genome reveals a link between localized polymorphism and pathogen specialization.</title>
        <authorList>
            <person name="Cuomo C.A."/>
            <person name="Gueldener U."/>
            <person name="Xu J.-R."/>
            <person name="Trail F."/>
            <person name="Turgeon B.G."/>
            <person name="Di Pietro A."/>
            <person name="Walton J.D."/>
            <person name="Ma L.-J."/>
            <person name="Baker S.E."/>
            <person name="Rep M."/>
            <person name="Adam G."/>
            <person name="Antoniw J."/>
            <person name="Baldwin T."/>
            <person name="Calvo S.E."/>
            <person name="Chang Y.-L."/>
            <person name="DeCaprio D."/>
            <person name="Gale L.R."/>
            <person name="Gnerre S."/>
            <person name="Goswami R.S."/>
            <person name="Hammond-Kosack K."/>
            <person name="Harris L.J."/>
            <person name="Hilburn K."/>
            <person name="Kennell J.C."/>
            <person name="Kroken S."/>
            <person name="Magnuson J.K."/>
            <person name="Mannhaupt G."/>
            <person name="Mauceli E.W."/>
            <person name="Mewes H.-W."/>
            <person name="Mitterbauer R."/>
            <person name="Muehlbauer G."/>
            <person name="Muensterkoetter M."/>
            <person name="Nelson D."/>
            <person name="O'Donnell K."/>
            <person name="Ouellet T."/>
            <person name="Qi W."/>
            <person name="Quesneville H."/>
            <person name="Roncero M.I.G."/>
            <person name="Seong K.-Y."/>
            <person name="Tetko I.V."/>
            <person name="Urban M."/>
            <person name="Waalwijk C."/>
            <person name="Ward T.J."/>
            <person name="Yao J."/>
            <person name="Birren B.W."/>
            <person name="Kistler H.C."/>
        </authorList>
    </citation>
    <scope>NUCLEOTIDE SEQUENCE [LARGE SCALE GENOMIC DNA]</scope>
    <source>
        <strain evidence="5">ATCC MYA-4620 / CBS 123657 / FGSC 9075 / NRRL 31084 / PH-1</strain>
        <strain evidence="4">PH-1 / ATCC MYA-4620 / FGSC 9075 / NRRL 31084</strain>
    </source>
</reference>
<name>A0A0E0RRT9_GIBZE</name>
<dbReference type="SUPFAM" id="SSF56112">
    <property type="entry name" value="Protein kinase-like (PK-like)"/>
    <property type="match status" value="1"/>
</dbReference>
<reference evidence="4 5" key="2">
    <citation type="journal article" date="2010" name="Nature">
        <title>Comparative genomics reveals mobile pathogenicity chromosomes in Fusarium.</title>
        <authorList>
            <person name="Ma L.J."/>
            <person name="van der Does H.C."/>
            <person name="Borkovich K.A."/>
            <person name="Coleman J.J."/>
            <person name="Daboussi M.J."/>
            <person name="Di Pietro A."/>
            <person name="Dufresne M."/>
            <person name="Freitag M."/>
            <person name="Grabherr M."/>
            <person name="Henrissat B."/>
            <person name="Houterman P.M."/>
            <person name="Kang S."/>
            <person name="Shim W.B."/>
            <person name="Woloshuk C."/>
            <person name="Xie X."/>
            <person name="Xu J.R."/>
            <person name="Antoniw J."/>
            <person name="Baker S.E."/>
            <person name="Bluhm B.H."/>
            <person name="Breakspear A."/>
            <person name="Brown D.W."/>
            <person name="Butchko R.A."/>
            <person name="Chapman S."/>
            <person name="Coulson R."/>
            <person name="Coutinho P.M."/>
            <person name="Danchin E.G."/>
            <person name="Diener A."/>
            <person name="Gale L.R."/>
            <person name="Gardiner D.M."/>
            <person name="Goff S."/>
            <person name="Hammond-Kosack K.E."/>
            <person name="Hilburn K."/>
            <person name="Hua-Van A."/>
            <person name="Jonkers W."/>
            <person name="Kazan K."/>
            <person name="Kodira C.D."/>
            <person name="Koehrsen M."/>
            <person name="Kumar L."/>
            <person name="Lee Y.H."/>
            <person name="Li L."/>
            <person name="Manners J.M."/>
            <person name="Miranda-Saavedra D."/>
            <person name="Mukherjee M."/>
            <person name="Park G."/>
            <person name="Park J."/>
            <person name="Park S.Y."/>
            <person name="Proctor R.H."/>
            <person name="Regev A."/>
            <person name="Ruiz-Roldan M.C."/>
            <person name="Sain D."/>
            <person name="Sakthikumar S."/>
            <person name="Sykes S."/>
            <person name="Schwartz D.C."/>
            <person name="Turgeon B.G."/>
            <person name="Wapinski I."/>
            <person name="Yoder O."/>
            <person name="Young S."/>
            <person name="Zeng Q."/>
            <person name="Zhou S."/>
            <person name="Galagan J."/>
            <person name="Cuomo C.A."/>
            <person name="Kistler H.C."/>
            <person name="Rep M."/>
        </authorList>
    </citation>
    <scope>GENOME REANNOTATION</scope>
    <source>
        <strain evidence="5">ATCC MYA-4620 / CBS 123657 / FGSC 9075 / NRRL 31084 / PH-1</strain>
        <strain evidence="4">PH-1 / ATCC MYA-4620 / FGSC 9075 / NRRL 31084</strain>
    </source>
</reference>
<organism evidence="4">
    <name type="scientific">Gibberella zeae (strain ATCC MYA-4620 / CBS 123657 / FGSC 9075 / NRRL 31084 / PH-1)</name>
    <name type="common">Wheat head blight fungus</name>
    <name type="synonym">Fusarium graminearum</name>
    <dbReference type="NCBI Taxonomy" id="229533"/>
    <lineage>
        <taxon>Eukaryota</taxon>
        <taxon>Fungi</taxon>
        <taxon>Dikarya</taxon>
        <taxon>Ascomycota</taxon>
        <taxon>Pezizomycotina</taxon>
        <taxon>Sordariomycetes</taxon>
        <taxon>Hypocreomycetidae</taxon>
        <taxon>Hypocreales</taxon>
        <taxon>Nectriaceae</taxon>
        <taxon>Fusarium</taxon>
    </lineage>
</organism>
<dbReference type="Pfam" id="PF07714">
    <property type="entry name" value="PK_Tyr_Ser-Thr"/>
    <property type="match status" value="1"/>
</dbReference>
<evidence type="ECO:0000313" key="5">
    <source>
        <dbReference type="Proteomes" id="UP000070720"/>
    </source>
</evidence>
<accession>A0A0E0RRT9</accession>
<dbReference type="InterPro" id="IPR011009">
    <property type="entry name" value="Kinase-like_dom_sf"/>
</dbReference>
<dbReference type="EMBL" id="HG970332">
    <property type="protein sequence ID" value="CEF73964.1"/>
    <property type="molecule type" value="Genomic_DNA"/>
</dbReference>
<dbReference type="GO" id="GO:0005524">
    <property type="term" value="F:ATP binding"/>
    <property type="evidence" value="ECO:0007669"/>
    <property type="project" value="InterPro"/>
</dbReference>
<dbReference type="PROSITE" id="PS50011">
    <property type="entry name" value="PROTEIN_KINASE_DOM"/>
    <property type="match status" value="1"/>
</dbReference>
<dbReference type="GO" id="GO:0004674">
    <property type="term" value="F:protein serine/threonine kinase activity"/>
    <property type="evidence" value="ECO:0007669"/>
    <property type="project" value="TreeGrafter"/>
</dbReference>
<dbReference type="InParanoid" id="A0A0E0RRT9"/>
<feature type="region of interest" description="Disordered" evidence="1">
    <location>
        <begin position="494"/>
        <end position="546"/>
    </location>
</feature>
<evidence type="ECO:0000313" key="4">
    <source>
        <dbReference type="EnsemblFungi" id="CEF73964"/>
    </source>
</evidence>
<evidence type="ECO:0000313" key="3">
    <source>
        <dbReference type="EMBL" id="CEF73964.1"/>
    </source>
</evidence>
<feature type="domain" description="Protein kinase" evidence="2">
    <location>
        <begin position="71"/>
        <end position="492"/>
    </location>
</feature>
<dbReference type="PANTHER" id="PTHR24359">
    <property type="entry name" value="SERINE/THREONINE-PROTEIN KINASE SBK1"/>
    <property type="match status" value="1"/>
</dbReference>
<dbReference type="AlphaFoldDB" id="A0A0E0RRT9"/>
<dbReference type="SMART" id="SM00220">
    <property type="entry name" value="S_TKc"/>
    <property type="match status" value="1"/>
</dbReference>
<dbReference type="InterPro" id="IPR000719">
    <property type="entry name" value="Prot_kinase_dom"/>
</dbReference>
<sequence>MTAQFETSFREWIKSVSKPGFDGHGNEMKYVPASQLFTYWSAGHLHEIIDAINPVISVPYETITKQYLGVFSTLVDVGKPEAIRLFLALGMNDDRLPLRDNEIPDEWNHELDDFLQKQWPFCPWRFNDFGSDQRHLPPQQILPIRYEKSPPKEDLDSTEAQVRVVFIDKEYCHSVPEKVVFKIFKGTSTQQLYKREADVYTRLRAFSDSAITECYGSLGYPATNKWIIILEHSEIGSLVDFFKTCKVPVEVEDYETLWQRLLNLFQGLHLVHNLGKRNLESLTGIHQDIQPSNILVFSRSGSSPYDVMFKLADFGLTEVVRRPEGDESAIVSINTEGNRMYCGYPSPLGVFAVWLADLITIEAAPEAYTNDRIASELRPRLSPLADLWSLGAVFSDFLVWSIGGEEYRDKYRRSRRDAVAELPHFEERGYGACFHNMIERLPEVDSFHEGILTHKRTGDFLSPCMSKFIFTYMMVDSTERLSALVAKAHAKRMIADAKRSPKPHRSRTPDSNHPSNLRRRTQTDWSNRRPGSPDIQRRDTTYNGEEKVNVKDVYDQIKRKGAVPTFLKKKGRLSEAGMNLSGMQRARNKVNARSGREQIFVIDDYRSMEPYKTEVAMTARVISYTVKVSDKNGMDLYFTSDSVKHQSSENSSYIEDSIKNKRTVSGFCDMKKCLKDVMEVVEDSGMKPTSIYIFTDGFWDPEHDPEVDEVIRDSIELLVKNGKEPEDLMFQFIQFGDNNTGYSHLKYLDDGCTVMKKGVKYDIVDTKHWKDHVPRIIIGSLDRHNDDD</sequence>
<gene>
    <name evidence="4" type="primary">FG01775.1</name>
    <name evidence="3" type="ORF">FGRAMPH1_01T04315</name>
</gene>
<dbReference type="STRING" id="229533.A0A0E0RRT9"/>
<protein>
    <submittedName>
        <fullName evidence="3">Chromosome 1, complete genome</fullName>
    </submittedName>
</protein>
<dbReference type="Gene3D" id="1.10.510.10">
    <property type="entry name" value="Transferase(Phosphotransferase) domain 1"/>
    <property type="match status" value="1"/>
</dbReference>